<dbReference type="EC" id="1.3.8.5" evidence="16"/>
<comment type="caution">
    <text evidence="31">The sequence shown here is derived from an EMBL/GenBank/DDBJ whole genome shotgun (WGS) entry which is preliminary data.</text>
</comment>
<dbReference type="STRING" id="94643.A0A2A9MMD5"/>
<dbReference type="Proteomes" id="UP000224006">
    <property type="component" value="Chromosome III"/>
</dbReference>
<keyword evidence="8 27" id="KW-0274">FAD</keyword>
<dbReference type="GO" id="GO:0046395">
    <property type="term" value="P:carboxylic acid catabolic process"/>
    <property type="evidence" value="ECO:0007669"/>
    <property type="project" value="UniProtKB-ARBA"/>
</dbReference>
<comment type="similarity">
    <text evidence="4 27">Belongs to the acyl-CoA dehydrogenase family.</text>
</comment>
<dbReference type="InterPro" id="IPR013786">
    <property type="entry name" value="AcylCoA_DH/ox_N"/>
</dbReference>
<keyword evidence="12 27" id="KW-0560">Oxidoreductase</keyword>
<protein>
    <recommendedName>
        <fullName evidence="17">Short/branched chain specific acyl-CoA dehydrogenase, mitochondrial</fullName>
        <ecNumber evidence="16">1.3.8.5</ecNumber>
    </recommendedName>
    <alternativeName>
        <fullName evidence="19">2-methyl branched chain acyl-CoA dehydrogenase</fullName>
    </alternativeName>
    <alternativeName>
        <fullName evidence="18">2-methylbutyryl-coenzyme A dehydrogenase</fullName>
    </alternativeName>
</protein>
<evidence type="ECO:0000256" key="15">
    <source>
        <dbReference type="ARBA" id="ARBA00037895"/>
    </source>
</evidence>
<evidence type="ECO:0000256" key="27">
    <source>
        <dbReference type="RuleBase" id="RU362125"/>
    </source>
</evidence>
<comment type="catalytic activity">
    <reaction evidence="22">
        <text>(2R)-2-methylbutanoyl-CoA + oxidized [electron-transfer flavoprotein] + H(+) = ethylacryloyl-CoA + reduced [electron-transfer flavoprotein]</text>
        <dbReference type="Rhea" id="RHEA:65296"/>
        <dbReference type="Rhea" id="RHEA-COMP:10685"/>
        <dbReference type="Rhea" id="RHEA-COMP:10686"/>
        <dbReference type="ChEBI" id="CHEBI:15378"/>
        <dbReference type="ChEBI" id="CHEBI:57692"/>
        <dbReference type="ChEBI" id="CHEBI:58307"/>
        <dbReference type="ChEBI" id="CHEBI:156439"/>
        <dbReference type="ChEBI" id="CHEBI:156440"/>
    </reaction>
    <physiologicalReaction direction="left-to-right" evidence="22">
        <dbReference type="Rhea" id="RHEA:65297"/>
    </physiologicalReaction>
</comment>
<comment type="catalytic activity">
    <reaction evidence="26">
        <text>2-methylpropanoyl-CoA + oxidized [electron-transfer flavoprotein] + H(+) = 2-methylpropenoyl-CoA + reduced [electron-transfer flavoprotein]</text>
        <dbReference type="Rhea" id="RHEA:44180"/>
        <dbReference type="Rhea" id="RHEA-COMP:10685"/>
        <dbReference type="Rhea" id="RHEA-COMP:10686"/>
        <dbReference type="ChEBI" id="CHEBI:15378"/>
        <dbReference type="ChEBI" id="CHEBI:57338"/>
        <dbReference type="ChEBI" id="CHEBI:57692"/>
        <dbReference type="ChEBI" id="CHEBI:58307"/>
        <dbReference type="ChEBI" id="CHEBI:62500"/>
    </reaction>
    <physiologicalReaction direction="left-to-right" evidence="26">
        <dbReference type="Rhea" id="RHEA:44181"/>
    </physiologicalReaction>
</comment>
<evidence type="ECO:0000256" key="7">
    <source>
        <dbReference type="ARBA" id="ARBA00022630"/>
    </source>
</evidence>
<dbReference type="GeneID" id="40309842"/>
<dbReference type="InterPro" id="IPR009075">
    <property type="entry name" value="AcylCo_DH/oxidase_C"/>
</dbReference>
<dbReference type="Gene3D" id="1.20.140.10">
    <property type="entry name" value="Butyryl-CoA Dehydrogenase, subunit A, domain 3"/>
    <property type="match status" value="1"/>
</dbReference>
<dbReference type="InterPro" id="IPR006089">
    <property type="entry name" value="Acyl-CoA_DH_CS"/>
</dbReference>
<evidence type="ECO:0000256" key="22">
    <source>
        <dbReference type="ARBA" id="ARBA00048592"/>
    </source>
</evidence>
<dbReference type="Pfam" id="PF02770">
    <property type="entry name" value="Acyl-CoA_dh_M"/>
    <property type="match status" value="1"/>
</dbReference>
<evidence type="ECO:0000256" key="9">
    <source>
        <dbReference type="ARBA" id="ARBA00022832"/>
    </source>
</evidence>
<evidence type="ECO:0000256" key="20">
    <source>
        <dbReference type="ARBA" id="ARBA00048235"/>
    </source>
</evidence>
<evidence type="ECO:0000256" key="2">
    <source>
        <dbReference type="ARBA" id="ARBA00004305"/>
    </source>
</evidence>
<sequence>MRPASLHISKRLSRSFSSIPLRREELIRSSSLLTRASQGAAQTAESRPLLLGADSCRLGARELVKREERTGGLLSVDLSRWFSSAVASEEMSENADDKSLGAQMWAAAKDMEVLNDAEEDMSEDEDVEAEVRTNLKPLTLPAEDVATLREAVRRFAEEEIRPKVQAMDEAGTIDPDIIKSLFKQGYLSLEVDQKYGGSGMPFFNSLVVMEEISRVDPAVGTLVDIHNTLINRALMLYGTDEQKAKYLPQLASNTLGSFCLSESESGSDAFALKATARRSENGDAWVLQGTKQWISTAREAGLFLIFASYDLNEGYRGITAFLVDAGTPGLKVGRPLDKLGIKASSTCEVVLNDVQVPDSCVLGEVGEGYKVAMRLLNEGRIGIAAQMLGLAKGALDRAMQYINDRRQFGQRVADFQGVRFQFAQLATEIEAAHLLTYNAALLREAGVPFAKEAAMAKLKTSQVAQQVASAAVDFLGGNGFTKDFGVEKLYRDSKIGTIYEGTTNMQLHTIAKMMQKNYENMK</sequence>
<comment type="subcellular location">
    <subcellularLocation>
        <location evidence="2">Mitochondrion matrix</location>
    </subcellularLocation>
</comment>
<keyword evidence="10" id="KW-0809">Transit peptide</keyword>
<evidence type="ECO:0000256" key="23">
    <source>
        <dbReference type="ARBA" id="ARBA00049096"/>
    </source>
</evidence>
<proteinExistence type="inferred from homology"/>
<comment type="pathway">
    <text evidence="3">Lipid metabolism; mitochondrial fatty acid beta-oxidation.</text>
</comment>
<dbReference type="InterPro" id="IPR009100">
    <property type="entry name" value="AcylCoA_DH/oxidase_NM_dom_sf"/>
</dbReference>
<evidence type="ECO:0000256" key="6">
    <source>
        <dbReference type="ARBA" id="ARBA00022553"/>
    </source>
</evidence>
<evidence type="ECO:0000256" key="14">
    <source>
        <dbReference type="ARBA" id="ARBA00023128"/>
    </source>
</evidence>
<dbReference type="InterPro" id="IPR036250">
    <property type="entry name" value="AcylCo_DH-like_C"/>
</dbReference>
<dbReference type="FunFam" id="1.20.140.10:FF:000002">
    <property type="entry name" value="Acyl-CoA dehydrogenase short/branched chain"/>
    <property type="match status" value="1"/>
</dbReference>
<dbReference type="RefSeq" id="XP_029220729.1">
    <property type="nucleotide sequence ID" value="XM_029363363.1"/>
</dbReference>
<comment type="catalytic activity">
    <reaction evidence="20">
        <text>2-methylbutanoyl-CoA + oxidized [electron-transfer flavoprotein] + H(+) = (2E)-2-methylbut-2-enoyl-CoA + reduced [electron-transfer flavoprotein]</text>
        <dbReference type="Rhea" id="RHEA:43780"/>
        <dbReference type="Rhea" id="RHEA-COMP:10685"/>
        <dbReference type="Rhea" id="RHEA-COMP:10686"/>
        <dbReference type="ChEBI" id="CHEBI:15378"/>
        <dbReference type="ChEBI" id="CHEBI:57336"/>
        <dbReference type="ChEBI" id="CHEBI:57337"/>
        <dbReference type="ChEBI" id="CHEBI:57692"/>
        <dbReference type="ChEBI" id="CHEBI:58307"/>
        <dbReference type="EC" id="1.3.8.5"/>
    </reaction>
    <physiologicalReaction direction="left-to-right" evidence="20">
        <dbReference type="Rhea" id="RHEA:43781"/>
    </physiologicalReaction>
</comment>
<evidence type="ECO:0000256" key="4">
    <source>
        <dbReference type="ARBA" id="ARBA00009347"/>
    </source>
</evidence>
<evidence type="ECO:0000256" key="16">
    <source>
        <dbReference type="ARBA" id="ARBA00039036"/>
    </source>
</evidence>
<keyword evidence="7 27" id="KW-0285">Flavoprotein</keyword>
<feature type="domain" description="Acyl-CoA dehydrogenase/oxidase N-terminal" evidence="30">
    <location>
        <begin position="144"/>
        <end position="253"/>
    </location>
</feature>
<dbReference type="InterPro" id="IPR046373">
    <property type="entry name" value="Acyl-CoA_Oxase/DH_mid-dom_sf"/>
</dbReference>
<dbReference type="SUPFAM" id="SSF47203">
    <property type="entry name" value="Acyl-CoA dehydrogenase C-terminal domain-like"/>
    <property type="match status" value="1"/>
</dbReference>
<comment type="subunit">
    <text evidence="5">Homotetramer.</text>
</comment>
<evidence type="ECO:0000256" key="10">
    <source>
        <dbReference type="ARBA" id="ARBA00022946"/>
    </source>
</evidence>
<dbReference type="AlphaFoldDB" id="A0A2A9MMD5"/>
<keyword evidence="6" id="KW-0597">Phosphoprotein</keyword>
<dbReference type="PROSITE" id="PS00072">
    <property type="entry name" value="ACYL_COA_DH_1"/>
    <property type="match status" value="1"/>
</dbReference>
<dbReference type="FunFam" id="2.40.110.10:FF:000001">
    <property type="entry name" value="Acyl-CoA dehydrogenase, mitochondrial"/>
    <property type="match status" value="1"/>
</dbReference>
<evidence type="ECO:0000256" key="12">
    <source>
        <dbReference type="ARBA" id="ARBA00023002"/>
    </source>
</evidence>
<dbReference type="KEGG" id="bbes:BESB_049120"/>
<evidence type="ECO:0000256" key="8">
    <source>
        <dbReference type="ARBA" id="ARBA00022827"/>
    </source>
</evidence>
<evidence type="ECO:0000256" key="1">
    <source>
        <dbReference type="ARBA" id="ARBA00001974"/>
    </source>
</evidence>
<dbReference type="PANTHER" id="PTHR43884">
    <property type="entry name" value="ACYL-COA DEHYDROGENASE"/>
    <property type="match status" value="1"/>
</dbReference>
<dbReference type="VEuPathDB" id="ToxoDB:BESB_049120"/>
<keyword evidence="32" id="KW-1185">Reference proteome</keyword>
<dbReference type="GO" id="GO:0006631">
    <property type="term" value="P:fatty acid metabolic process"/>
    <property type="evidence" value="ECO:0007669"/>
    <property type="project" value="UniProtKB-KW"/>
</dbReference>
<accession>A0A2A9MMD5</accession>
<evidence type="ECO:0000256" key="18">
    <source>
        <dbReference type="ARBA" id="ARBA00041537"/>
    </source>
</evidence>
<evidence type="ECO:0000256" key="3">
    <source>
        <dbReference type="ARBA" id="ARBA00005198"/>
    </source>
</evidence>
<organism evidence="31 32">
    <name type="scientific">Besnoitia besnoiti</name>
    <name type="common">Apicomplexan protozoan</name>
    <dbReference type="NCBI Taxonomy" id="94643"/>
    <lineage>
        <taxon>Eukaryota</taxon>
        <taxon>Sar</taxon>
        <taxon>Alveolata</taxon>
        <taxon>Apicomplexa</taxon>
        <taxon>Conoidasida</taxon>
        <taxon>Coccidia</taxon>
        <taxon>Eucoccidiorida</taxon>
        <taxon>Eimeriorina</taxon>
        <taxon>Sarcocystidae</taxon>
        <taxon>Besnoitia</taxon>
    </lineage>
</organism>
<evidence type="ECO:0000256" key="11">
    <source>
        <dbReference type="ARBA" id="ARBA00022990"/>
    </source>
</evidence>
<evidence type="ECO:0000256" key="17">
    <source>
        <dbReference type="ARBA" id="ARBA00039850"/>
    </source>
</evidence>
<comment type="catalytic activity">
    <reaction evidence="23">
        <text>butanoyl-CoA + oxidized [electron-transfer flavoprotein] + H(+) = (2E)-butenoyl-CoA + reduced [electron-transfer flavoprotein]</text>
        <dbReference type="Rhea" id="RHEA:24004"/>
        <dbReference type="Rhea" id="RHEA-COMP:10685"/>
        <dbReference type="Rhea" id="RHEA-COMP:10686"/>
        <dbReference type="ChEBI" id="CHEBI:15378"/>
        <dbReference type="ChEBI" id="CHEBI:57332"/>
        <dbReference type="ChEBI" id="CHEBI:57371"/>
        <dbReference type="ChEBI" id="CHEBI:57692"/>
        <dbReference type="ChEBI" id="CHEBI:58307"/>
    </reaction>
    <physiologicalReaction direction="left-to-right" evidence="23">
        <dbReference type="Rhea" id="RHEA:24005"/>
    </physiologicalReaction>
</comment>
<dbReference type="PROSITE" id="PS00073">
    <property type="entry name" value="ACYL_COA_DH_2"/>
    <property type="match status" value="1"/>
</dbReference>
<dbReference type="Pfam" id="PF02771">
    <property type="entry name" value="Acyl-CoA_dh_N"/>
    <property type="match status" value="1"/>
</dbReference>
<dbReference type="InterPro" id="IPR006091">
    <property type="entry name" value="Acyl-CoA_Oxase/DH_mid-dom"/>
</dbReference>
<evidence type="ECO:0000259" key="28">
    <source>
        <dbReference type="Pfam" id="PF00441"/>
    </source>
</evidence>
<dbReference type="Gene3D" id="1.10.540.10">
    <property type="entry name" value="Acyl-CoA dehydrogenase/oxidase, N-terminal domain"/>
    <property type="match status" value="1"/>
</dbReference>
<dbReference type="EMBL" id="NWUJ01000003">
    <property type="protein sequence ID" value="PFH36720.1"/>
    <property type="molecule type" value="Genomic_DNA"/>
</dbReference>
<dbReference type="PANTHER" id="PTHR43884:SF1">
    <property type="entry name" value="SHORT_BRANCHED CHAIN SPECIFIC ACYL-COA DEHYDROGENASE, MITOCHONDRIAL"/>
    <property type="match status" value="1"/>
</dbReference>
<feature type="domain" description="Acyl-CoA oxidase/dehydrogenase middle" evidence="29">
    <location>
        <begin position="257"/>
        <end position="354"/>
    </location>
</feature>
<dbReference type="GO" id="GO:0005759">
    <property type="term" value="C:mitochondrial matrix"/>
    <property type="evidence" value="ECO:0007669"/>
    <property type="project" value="UniProtKB-SubCell"/>
</dbReference>
<dbReference type="GO" id="GO:0003853">
    <property type="term" value="F:short-chain 2-methyl fatty acyl-CoA dehydrogenase activity"/>
    <property type="evidence" value="ECO:0007669"/>
    <property type="project" value="UniProtKB-EC"/>
</dbReference>
<reference evidence="31 32" key="1">
    <citation type="submission" date="2017-09" db="EMBL/GenBank/DDBJ databases">
        <title>Genome sequencing of Besnoitia besnoiti strain Bb-Ger1.</title>
        <authorList>
            <person name="Schares G."/>
            <person name="Venepally P."/>
            <person name="Lorenzi H.A."/>
        </authorList>
    </citation>
    <scope>NUCLEOTIDE SEQUENCE [LARGE SCALE GENOMIC DNA]</scope>
    <source>
        <strain evidence="31 32">Bb-Ger1</strain>
    </source>
</reference>
<keyword evidence="14" id="KW-0496">Mitochondrion</keyword>
<comment type="pathway">
    <text evidence="15">Amino-acid degradation; L-isoleucine degradation.</text>
</comment>
<evidence type="ECO:0000259" key="30">
    <source>
        <dbReference type="Pfam" id="PF02771"/>
    </source>
</evidence>
<dbReference type="GO" id="GO:0050660">
    <property type="term" value="F:flavin adenine dinucleotide binding"/>
    <property type="evidence" value="ECO:0007669"/>
    <property type="project" value="InterPro"/>
</dbReference>
<dbReference type="InterPro" id="IPR037069">
    <property type="entry name" value="AcylCoA_DH/ox_N_sf"/>
</dbReference>
<dbReference type="SUPFAM" id="SSF56645">
    <property type="entry name" value="Acyl-CoA dehydrogenase NM domain-like"/>
    <property type="match status" value="1"/>
</dbReference>
<evidence type="ECO:0000259" key="29">
    <source>
        <dbReference type="Pfam" id="PF02770"/>
    </source>
</evidence>
<dbReference type="FunFam" id="1.10.540.10:FF:000012">
    <property type="entry name" value="Acyl-CoA dehydrogenase short/branched chain"/>
    <property type="match status" value="1"/>
</dbReference>
<evidence type="ECO:0000256" key="25">
    <source>
        <dbReference type="ARBA" id="ARBA00049552"/>
    </source>
</evidence>
<evidence type="ECO:0000256" key="24">
    <source>
        <dbReference type="ARBA" id="ARBA00049192"/>
    </source>
</evidence>
<evidence type="ECO:0000256" key="13">
    <source>
        <dbReference type="ARBA" id="ARBA00023098"/>
    </source>
</evidence>
<comment type="cofactor">
    <cofactor evidence="1 27">
        <name>FAD</name>
        <dbReference type="ChEBI" id="CHEBI:57692"/>
    </cofactor>
</comment>
<dbReference type="Pfam" id="PF00441">
    <property type="entry name" value="Acyl-CoA_dh_1"/>
    <property type="match status" value="1"/>
</dbReference>
<comment type="catalytic activity">
    <reaction evidence="24">
        <text>hexanoyl-CoA + oxidized [electron-transfer flavoprotein] + H(+) = (2E)-hexenoyl-CoA + reduced [electron-transfer flavoprotein]</text>
        <dbReference type="Rhea" id="RHEA:43464"/>
        <dbReference type="Rhea" id="RHEA-COMP:10685"/>
        <dbReference type="Rhea" id="RHEA-COMP:10686"/>
        <dbReference type="ChEBI" id="CHEBI:15378"/>
        <dbReference type="ChEBI" id="CHEBI:57692"/>
        <dbReference type="ChEBI" id="CHEBI:58307"/>
        <dbReference type="ChEBI" id="CHEBI:62077"/>
        <dbReference type="ChEBI" id="CHEBI:62620"/>
    </reaction>
    <physiologicalReaction direction="left-to-right" evidence="24">
        <dbReference type="Rhea" id="RHEA:43465"/>
    </physiologicalReaction>
</comment>
<evidence type="ECO:0000256" key="5">
    <source>
        <dbReference type="ARBA" id="ARBA00011881"/>
    </source>
</evidence>
<evidence type="ECO:0000256" key="19">
    <source>
        <dbReference type="ARBA" id="ARBA00042821"/>
    </source>
</evidence>
<evidence type="ECO:0000313" key="32">
    <source>
        <dbReference type="Proteomes" id="UP000224006"/>
    </source>
</evidence>
<feature type="domain" description="Acyl-CoA dehydrogenase/oxidase C-terminal" evidence="28">
    <location>
        <begin position="366"/>
        <end position="514"/>
    </location>
</feature>
<name>A0A2A9MMD5_BESBE</name>
<comment type="catalytic activity">
    <reaction evidence="21">
        <text>valproyl-CoA + oxidized [electron-transfer flavoprotein] + H(+) = (2E)-2-propylpent-2-enoyl-CoA + reduced [electron-transfer flavoprotein]</text>
        <dbReference type="Rhea" id="RHEA:65344"/>
        <dbReference type="Rhea" id="RHEA-COMP:10685"/>
        <dbReference type="Rhea" id="RHEA-COMP:10686"/>
        <dbReference type="ChEBI" id="CHEBI:15378"/>
        <dbReference type="ChEBI" id="CHEBI:57692"/>
        <dbReference type="ChEBI" id="CHEBI:58307"/>
        <dbReference type="ChEBI" id="CHEBI:156457"/>
        <dbReference type="ChEBI" id="CHEBI:156458"/>
    </reaction>
    <physiologicalReaction direction="left-to-right" evidence="21">
        <dbReference type="Rhea" id="RHEA:65345"/>
    </physiologicalReaction>
</comment>
<gene>
    <name evidence="31" type="ORF">BESB_049120</name>
</gene>
<keyword evidence="11" id="KW-0007">Acetylation</keyword>
<evidence type="ECO:0000256" key="21">
    <source>
        <dbReference type="ARBA" id="ARBA00048307"/>
    </source>
</evidence>
<dbReference type="Gene3D" id="2.40.110.10">
    <property type="entry name" value="Butyryl-CoA Dehydrogenase, subunit A, domain 2"/>
    <property type="match status" value="1"/>
</dbReference>
<evidence type="ECO:0000313" key="31">
    <source>
        <dbReference type="EMBL" id="PFH36720.1"/>
    </source>
</evidence>
<keyword evidence="13" id="KW-0443">Lipid metabolism</keyword>
<dbReference type="OrthoDB" id="9988775at2759"/>
<comment type="catalytic activity">
    <reaction evidence="25">
        <text>(2S)-2-methylbutanoyl-CoA + oxidized [electron-transfer flavoprotein] + H(+) = (2E)-2-methylbut-2-enoyl-CoA + reduced [electron-transfer flavoprotein]</text>
        <dbReference type="Rhea" id="RHEA:48256"/>
        <dbReference type="Rhea" id="RHEA-COMP:10685"/>
        <dbReference type="Rhea" id="RHEA-COMP:10686"/>
        <dbReference type="ChEBI" id="CHEBI:15378"/>
        <dbReference type="ChEBI" id="CHEBI:57337"/>
        <dbReference type="ChEBI" id="CHEBI:57692"/>
        <dbReference type="ChEBI" id="CHEBI:58307"/>
        <dbReference type="ChEBI" id="CHEBI:88166"/>
    </reaction>
    <physiologicalReaction direction="left-to-right" evidence="25">
        <dbReference type="Rhea" id="RHEA:48257"/>
    </physiologicalReaction>
</comment>
<keyword evidence="9" id="KW-0276">Fatty acid metabolism</keyword>
<evidence type="ECO:0000256" key="26">
    <source>
        <dbReference type="ARBA" id="ARBA00051903"/>
    </source>
</evidence>